<dbReference type="EMBL" id="GL732704">
    <property type="protein sequence ID" value="EFX66420.1"/>
    <property type="molecule type" value="Genomic_DNA"/>
</dbReference>
<gene>
    <name evidence="2" type="ORF">DAPPUDRAFT_116418</name>
</gene>
<dbReference type="HOGENOM" id="CLU_117333_0_0_1"/>
<evidence type="ECO:0000313" key="3">
    <source>
        <dbReference type="Proteomes" id="UP000000305"/>
    </source>
</evidence>
<dbReference type="PhylomeDB" id="E9HPC5"/>
<evidence type="ECO:0000313" key="2">
    <source>
        <dbReference type="EMBL" id="EFX66420.1"/>
    </source>
</evidence>
<accession>E9HPC5</accession>
<sequence>MPRPNRVYKRVVYAESSSCSTIANPQVPSVVPPIVIRPPPASPSERGQSVGSMPALVPIWPPTLVAASSSDDGFPPPLVSSEGSSSPFEPYDFETQHSLKANYLATLLTSYTTQERIAGYYTFRRQMDAHLSTLSQDDQYQLLPPHRDN</sequence>
<dbReference type="InParanoid" id="E9HPC5"/>
<proteinExistence type="predicted"/>
<keyword evidence="3" id="KW-1185">Reference proteome</keyword>
<dbReference type="Proteomes" id="UP000000305">
    <property type="component" value="Unassembled WGS sequence"/>
</dbReference>
<evidence type="ECO:0000256" key="1">
    <source>
        <dbReference type="SAM" id="MobiDB-lite"/>
    </source>
</evidence>
<organism evidence="2 3">
    <name type="scientific">Daphnia pulex</name>
    <name type="common">Water flea</name>
    <dbReference type="NCBI Taxonomy" id="6669"/>
    <lineage>
        <taxon>Eukaryota</taxon>
        <taxon>Metazoa</taxon>
        <taxon>Ecdysozoa</taxon>
        <taxon>Arthropoda</taxon>
        <taxon>Crustacea</taxon>
        <taxon>Branchiopoda</taxon>
        <taxon>Diplostraca</taxon>
        <taxon>Cladocera</taxon>
        <taxon>Anomopoda</taxon>
        <taxon>Daphniidae</taxon>
        <taxon>Daphnia</taxon>
    </lineage>
</organism>
<dbReference type="STRING" id="6669.E9HPC5"/>
<reference evidence="2 3" key="1">
    <citation type="journal article" date="2011" name="Science">
        <title>The ecoresponsive genome of Daphnia pulex.</title>
        <authorList>
            <person name="Colbourne J.K."/>
            <person name="Pfrender M.E."/>
            <person name="Gilbert D."/>
            <person name="Thomas W.K."/>
            <person name="Tucker A."/>
            <person name="Oakley T.H."/>
            <person name="Tokishita S."/>
            <person name="Aerts A."/>
            <person name="Arnold G.J."/>
            <person name="Basu M.K."/>
            <person name="Bauer D.J."/>
            <person name="Caceres C.E."/>
            <person name="Carmel L."/>
            <person name="Casola C."/>
            <person name="Choi J.H."/>
            <person name="Detter J.C."/>
            <person name="Dong Q."/>
            <person name="Dusheyko S."/>
            <person name="Eads B.D."/>
            <person name="Frohlich T."/>
            <person name="Geiler-Samerotte K.A."/>
            <person name="Gerlach D."/>
            <person name="Hatcher P."/>
            <person name="Jogdeo S."/>
            <person name="Krijgsveld J."/>
            <person name="Kriventseva E.V."/>
            <person name="Kultz D."/>
            <person name="Laforsch C."/>
            <person name="Lindquist E."/>
            <person name="Lopez J."/>
            <person name="Manak J.R."/>
            <person name="Muller J."/>
            <person name="Pangilinan J."/>
            <person name="Patwardhan R.P."/>
            <person name="Pitluck S."/>
            <person name="Pritham E.J."/>
            <person name="Rechtsteiner A."/>
            <person name="Rho M."/>
            <person name="Rogozin I.B."/>
            <person name="Sakarya O."/>
            <person name="Salamov A."/>
            <person name="Schaack S."/>
            <person name="Shapiro H."/>
            <person name="Shiga Y."/>
            <person name="Skalitzky C."/>
            <person name="Smith Z."/>
            <person name="Souvorov A."/>
            <person name="Sung W."/>
            <person name="Tang Z."/>
            <person name="Tsuchiya D."/>
            <person name="Tu H."/>
            <person name="Vos H."/>
            <person name="Wang M."/>
            <person name="Wolf Y.I."/>
            <person name="Yamagata H."/>
            <person name="Yamada T."/>
            <person name="Ye Y."/>
            <person name="Shaw J.R."/>
            <person name="Andrews J."/>
            <person name="Crease T.J."/>
            <person name="Tang H."/>
            <person name="Lucas S.M."/>
            <person name="Robertson H.M."/>
            <person name="Bork P."/>
            <person name="Koonin E.V."/>
            <person name="Zdobnov E.M."/>
            <person name="Grigoriev I.V."/>
            <person name="Lynch M."/>
            <person name="Boore J.L."/>
        </authorList>
    </citation>
    <scope>NUCLEOTIDE SEQUENCE [LARGE SCALE GENOMIC DNA]</scope>
</reference>
<feature type="region of interest" description="Disordered" evidence="1">
    <location>
        <begin position="71"/>
        <end position="91"/>
    </location>
</feature>
<dbReference type="KEGG" id="dpx:DAPPUDRAFT_116418"/>
<protein>
    <submittedName>
        <fullName evidence="2">Uncharacterized protein</fullName>
    </submittedName>
</protein>
<dbReference type="AlphaFoldDB" id="E9HPC5"/>
<name>E9HPC5_DAPPU</name>